<feature type="compositionally biased region" description="Acidic residues" evidence="5">
    <location>
        <begin position="2264"/>
        <end position="2277"/>
    </location>
</feature>
<dbReference type="Pfam" id="PF11951">
    <property type="entry name" value="Fungal_trans_2"/>
    <property type="match status" value="1"/>
</dbReference>
<name>A0A9P7KKX9_9HYPO</name>
<organism evidence="7 8">
    <name type="scientific">Fusarium avenaceum</name>
    <dbReference type="NCBI Taxonomy" id="40199"/>
    <lineage>
        <taxon>Eukaryota</taxon>
        <taxon>Fungi</taxon>
        <taxon>Dikarya</taxon>
        <taxon>Ascomycota</taxon>
        <taxon>Pezizomycotina</taxon>
        <taxon>Sordariomycetes</taxon>
        <taxon>Hypocreomycetidae</taxon>
        <taxon>Hypocreales</taxon>
        <taxon>Nectriaceae</taxon>
        <taxon>Fusarium</taxon>
        <taxon>Fusarium tricinctum species complex</taxon>
    </lineage>
</organism>
<dbReference type="PANTHER" id="PTHR23416">
    <property type="entry name" value="SIALIC ACID SYNTHASE-RELATED"/>
    <property type="match status" value="1"/>
</dbReference>
<dbReference type="Pfam" id="PF12464">
    <property type="entry name" value="Mac"/>
    <property type="match status" value="1"/>
</dbReference>
<keyword evidence="4" id="KW-0012">Acyltransferase</keyword>
<feature type="compositionally biased region" description="Basic and acidic residues" evidence="5">
    <location>
        <begin position="2247"/>
        <end position="2263"/>
    </location>
</feature>
<feature type="compositionally biased region" description="Polar residues" evidence="5">
    <location>
        <begin position="2346"/>
        <end position="2357"/>
    </location>
</feature>
<dbReference type="EMBL" id="JAGPUO010000020">
    <property type="protein sequence ID" value="KAG5656741.1"/>
    <property type="molecule type" value="Genomic_DNA"/>
</dbReference>
<feature type="region of interest" description="Disordered" evidence="5">
    <location>
        <begin position="2226"/>
        <end position="2357"/>
    </location>
</feature>
<feature type="domain" description="Maltose/galactoside acetyltransferase" evidence="6">
    <location>
        <begin position="808"/>
        <end position="870"/>
    </location>
</feature>
<dbReference type="InterPro" id="IPR008775">
    <property type="entry name" value="Phytyl_CoA_dOase-like"/>
</dbReference>
<comment type="caution">
    <text evidence="7">The sequence shown here is derived from an EMBL/GenBank/DDBJ whole genome shotgun (WGS) entry which is preliminary data.</text>
</comment>
<dbReference type="Gene3D" id="2.160.10.10">
    <property type="entry name" value="Hexapeptide repeat proteins"/>
    <property type="match status" value="1"/>
</dbReference>
<dbReference type="InterPro" id="IPR001451">
    <property type="entry name" value="Hexapep"/>
</dbReference>
<accession>A0A9P7KKX9</accession>
<sequence length="2357" mass="265257">MTESYFFPQYQPSNMSTLDKYGPEVQKVSADTPVEDIISLLKRDGGVFIKSLIPESEVDKAYDECRERLDSDVEWSGDFFPKETQRAPSLLGLSPTYARTQVMNPVYQQVVDHFLTTRSWFWWGDERKESVSKPYVHSCAAMRIGPGGKAQPLHRDDYISHNIHITIENWDDERDANRESAVGFFVAGSKVTKENGGTQFIPGSHLWGSERGPPRVEDCIFAEMDKGDAFIMLASAYHGGGTNSTKDEQRLMFATFSIRGYLRQEENQFLAVPRDTAKKLDHDIQAFMGYSMSDPAWLHCEGYPPRFQFQETLIISPSERPQEAPPDTADASPPRVAEKGPLTGSLDVSDTTALGFALQQTVLDPSVVALTSPLSSATPTLSPPLETFDGRVTENSDLENDILANQHTIDYFDQTLSDHFIIHVQGLGNPLRQYILPLAYQNQGILHALLGLSACHMHNTGNYHSSGLITVSLGYRLSAIRSLATLLAKEETSLLTHIEEEYVLAMVLLLVLHDVAEPFATVITRQLTSLQVCESGVSTHGAHLTGVSFLCKRMACRDDSSTRSKTGMFLISALSWLDMLRGFSGAEKLTYSTEVRECVRDHGSLSLHTLVGCPPVIFFRIGQVLEAGKDFLAGDLPLEEFERLLAGAERFFRGWDPEQAVYPTAHQEWRQLAEAYRHACLLRVMRFPDAFAISCEDPRIKTSVAAVLDICATMPRDSLFYKRLLFPLFLAGADTCSPHQIHYASWCISEIKHSTGFEHPAMTEVLTKVWEARRTNPHGWSNIPWMEFNQVELDKSKHLANVPHCEQYERMISGMLYDSLIPILTNARLNARKHMHQYNNWFPEGDDLNIENVAKTRAAMLKSFLGHIADDDIFIEPPFRVDYGPNMSVGKRFYANFNLTVLDSAIITIGDRVMIGPNVMISTATHETEVASRRQEIEYAYPINIGDDCWIGGGVTILPGVTIGDGCTIGAGSIVTRDIPAWSVAVGSPARVVKKEAEQIILELNGGYKLGAHVHDNAAKLLFNLLLQADSKSFTKAAVNNSIPSISFEIHPKHIIVDCNDDGLTKSDLESICKATTDEETTTTAAIFKSIVAAAERVHIQSGNFSLEFRHNLVNPEAGLKPIWAPAAKEIPSLTTRMTIYLHDHGDKSDVFRLKLFLTAQFMDLRGTCLLFLRNLEQVTVRRYMEHGTSDPYSMDRFYKKIIGPSRVSLEKFSGIKVEKRLECLYFYIEQNADVTLAFPLGQDGTPLVFCGKIFNILPIQPSKYNFHIHSRFEPDGKQQTIDPESHLNLLHRDQVENALIQAIQSFCVDPKLRYHWPLFLPIRAGGTVFWKVLDTNIHAWIQQNPVVQSRNLKQLRPIHHVMILTGGAADHNHNPLFEDPTTDQFLSGRYPQQAIDRMKLYGLKNIKYHEFADLLALDLNSSNSKMRQKTASDEWHKSVASALCKISKDLQCFHRMEKLPLLPLRDGTWATADSGPVFFSSTGNTDIPETPGLRVICSSASHIPERYTLFQLLGVTRAAVPAVVKLILERLEASENLSLPEVKGCLHFLYLTRKTSKCNDKLQAKRVRVLTADMKLKSAHDEVVYLPGTDHSYSPESLLAPHDKGRGLSFSFLHPDILADAPGDPEKPSSDWKAWLCDFCGVREQITILSPFEEDLSDHFLYVHNHLPDKFVGLFEHRFTHEAERLEKSPDLISKINNLPAGQLCKIEIPLTFRDAWFPNPHSETYVDQYMEYPENFPFLKREENASVFKFYGKYTSLAGQFAIGKGLGVDFDLAILRIFFEGCGVLVPDAVTPTWASLSSCVWNGPPGMIKVHCLKRQYMSRITDTEKRKNIGKFLHVSLGIQNTTVDVLMSELIELQRLRCKDPRRILGIYQYWNAELDVNPETRALFEETPLIFAKSQGSMSWYKIRDCVWPSNTSLGGKATLSDLYVDLKEFFVNKLGVEDSEPSTPYAELKHPSRRSVEDIKATIMKLSSLLRTTTVFLNPEPIRKSKIFPVKGLNGTVSLYSVDADFFIKDTLLYEDWLCHLSVLDFNIQEFQRLKPFFSWLGIEDRYLSRCVEEQTSIPDHVGSPISSGPRYFGRKSYHILRIGAAFGSPRFLQDEPGFCKHLSNLQIIEIEGITSVERSTQNGQEFQTPTREAYCHFVESPQRLVIYVPKEKKAREICFRTFLPRKLAGWLMHPEGQRKGNVDFEMVNALTSILTSDETLIDDILSRLSIPKVTHSVPDGAFDEEETYSDEEEEYDFEHDGEYDSEHEDYKKEGESDEGVEMCDELSEEVAIPHISPKAHEISPEVVPSTPEAPAETGPSQPAVELVLRQAISPDRAHTDDGGDISGPSQIIHLSETDSASTLQVTAS</sequence>
<gene>
    <name evidence="7" type="ORF">KAF25_010294</name>
</gene>
<proteinExistence type="inferred from homology"/>
<evidence type="ECO:0000256" key="5">
    <source>
        <dbReference type="SAM" id="MobiDB-lite"/>
    </source>
</evidence>
<evidence type="ECO:0000259" key="6">
    <source>
        <dbReference type="SMART" id="SM01266"/>
    </source>
</evidence>
<dbReference type="FunFam" id="2.160.10.10:FF:000025">
    <property type="entry name" value="Hexapeptide-repeat containing-acetyltransferase"/>
    <property type="match status" value="1"/>
</dbReference>
<keyword evidence="3" id="KW-0539">Nucleus</keyword>
<dbReference type="Pfam" id="PF00132">
    <property type="entry name" value="Hexapep"/>
    <property type="match status" value="1"/>
</dbReference>
<dbReference type="Proteomes" id="UP000782241">
    <property type="component" value="Unassembled WGS sequence"/>
</dbReference>
<protein>
    <recommendedName>
        <fullName evidence="6">Maltose/galactoside acetyltransferase domain-containing protein</fullName>
    </recommendedName>
</protein>
<keyword evidence="8" id="KW-1185">Reference proteome</keyword>
<dbReference type="GO" id="GO:0008374">
    <property type="term" value="F:O-acyltransferase activity"/>
    <property type="evidence" value="ECO:0007669"/>
    <property type="project" value="TreeGrafter"/>
</dbReference>
<dbReference type="SUPFAM" id="SSF51197">
    <property type="entry name" value="Clavaminate synthase-like"/>
    <property type="match status" value="1"/>
</dbReference>
<feature type="region of interest" description="Disordered" evidence="5">
    <location>
        <begin position="319"/>
        <end position="342"/>
    </location>
</feature>
<evidence type="ECO:0000256" key="2">
    <source>
        <dbReference type="ARBA" id="ARBA00022679"/>
    </source>
</evidence>
<evidence type="ECO:0000313" key="7">
    <source>
        <dbReference type="EMBL" id="KAG5656741.1"/>
    </source>
</evidence>
<keyword evidence="2" id="KW-0808">Transferase</keyword>
<dbReference type="SMART" id="SM01266">
    <property type="entry name" value="Mac"/>
    <property type="match status" value="1"/>
</dbReference>
<dbReference type="Pfam" id="PF05721">
    <property type="entry name" value="PhyH"/>
    <property type="match status" value="1"/>
</dbReference>
<evidence type="ECO:0000256" key="3">
    <source>
        <dbReference type="ARBA" id="ARBA00023242"/>
    </source>
</evidence>
<evidence type="ECO:0000256" key="1">
    <source>
        <dbReference type="ARBA" id="ARBA00007274"/>
    </source>
</evidence>
<dbReference type="GO" id="GO:0016407">
    <property type="term" value="F:acetyltransferase activity"/>
    <property type="evidence" value="ECO:0007669"/>
    <property type="project" value="InterPro"/>
</dbReference>
<dbReference type="InterPro" id="IPR051159">
    <property type="entry name" value="Hexapeptide_acetyltransf"/>
</dbReference>
<dbReference type="PANTHER" id="PTHR23416:SF23">
    <property type="entry name" value="ACETYLTRANSFERASE C18B11.09C-RELATED"/>
    <property type="match status" value="1"/>
</dbReference>
<reference evidence="7" key="1">
    <citation type="submission" date="2021-04" db="EMBL/GenBank/DDBJ databases">
        <title>Draft genome of Fusarium avenaceum strain F156N33, isolated from an atmospheric sample in Virginia.</title>
        <authorList>
            <person name="Yang S."/>
            <person name="Vinatzer B.A."/>
            <person name="Coleman J."/>
        </authorList>
    </citation>
    <scope>NUCLEOTIDE SEQUENCE</scope>
    <source>
        <strain evidence="7">F156N33</strain>
    </source>
</reference>
<dbReference type="Gene3D" id="2.60.120.620">
    <property type="entry name" value="q2cbj1_9rhob like domain"/>
    <property type="match status" value="1"/>
</dbReference>
<dbReference type="SUPFAM" id="SSF51161">
    <property type="entry name" value="Trimeric LpxA-like enzymes"/>
    <property type="match status" value="1"/>
</dbReference>
<dbReference type="InterPro" id="IPR021858">
    <property type="entry name" value="Fun_TF"/>
</dbReference>
<feature type="compositionally biased region" description="Acidic residues" evidence="5">
    <location>
        <begin position="2230"/>
        <end position="2246"/>
    </location>
</feature>
<evidence type="ECO:0000256" key="4">
    <source>
        <dbReference type="ARBA" id="ARBA00023315"/>
    </source>
</evidence>
<dbReference type="InterPro" id="IPR011004">
    <property type="entry name" value="Trimer_LpxA-like_sf"/>
</dbReference>
<dbReference type="CDD" id="cd03357">
    <property type="entry name" value="LbH_MAT_GAT"/>
    <property type="match status" value="1"/>
</dbReference>
<evidence type="ECO:0000313" key="8">
    <source>
        <dbReference type="Proteomes" id="UP000782241"/>
    </source>
</evidence>
<dbReference type="InterPro" id="IPR024688">
    <property type="entry name" value="Mac_dom"/>
</dbReference>
<comment type="similarity">
    <text evidence="1">Belongs to the transferase hexapeptide repeat family.</text>
</comment>